<dbReference type="AlphaFoldDB" id="A0AAN9LIU0"/>
<proteinExistence type="predicted"/>
<keyword evidence="3" id="KW-1185">Reference proteome</keyword>
<protein>
    <submittedName>
        <fullName evidence="2">Uncharacterized protein</fullName>
    </submittedName>
</protein>
<sequence>MGLSELLEIFTLQILWIFPCFRLLVSLLPLVFLLLARLFDLGLSSPYPASFRCLGTNLDLIHHVHISVSDHDP</sequence>
<keyword evidence="1" id="KW-1133">Transmembrane helix</keyword>
<name>A0AAN9LIU0_PHACN</name>
<gene>
    <name evidence="2" type="ORF">VNO80_26863</name>
</gene>
<keyword evidence="1" id="KW-0472">Membrane</keyword>
<reference evidence="2 3" key="1">
    <citation type="submission" date="2024-01" db="EMBL/GenBank/DDBJ databases">
        <title>The genomes of 5 underutilized Papilionoideae crops provide insights into root nodulation and disease resistanc.</title>
        <authorList>
            <person name="Jiang F."/>
        </authorList>
    </citation>
    <scope>NUCLEOTIDE SEQUENCE [LARGE SCALE GENOMIC DNA]</scope>
    <source>
        <strain evidence="2">JINMINGXINNONG_FW02</strain>
        <tissue evidence="2">Leaves</tissue>
    </source>
</reference>
<comment type="caution">
    <text evidence="2">The sequence shown here is derived from an EMBL/GenBank/DDBJ whole genome shotgun (WGS) entry which is preliminary data.</text>
</comment>
<organism evidence="2 3">
    <name type="scientific">Phaseolus coccineus</name>
    <name type="common">Scarlet runner bean</name>
    <name type="synonym">Phaseolus multiflorus</name>
    <dbReference type="NCBI Taxonomy" id="3886"/>
    <lineage>
        <taxon>Eukaryota</taxon>
        <taxon>Viridiplantae</taxon>
        <taxon>Streptophyta</taxon>
        <taxon>Embryophyta</taxon>
        <taxon>Tracheophyta</taxon>
        <taxon>Spermatophyta</taxon>
        <taxon>Magnoliopsida</taxon>
        <taxon>eudicotyledons</taxon>
        <taxon>Gunneridae</taxon>
        <taxon>Pentapetalae</taxon>
        <taxon>rosids</taxon>
        <taxon>fabids</taxon>
        <taxon>Fabales</taxon>
        <taxon>Fabaceae</taxon>
        <taxon>Papilionoideae</taxon>
        <taxon>50 kb inversion clade</taxon>
        <taxon>NPAAA clade</taxon>
        <taxon>indigoferoid/millettioid clade</taxon>
        <taxon>Phaseoleae</taxon>
        <taxon>Phaseolus</taxon>
    </lineage>
</organism>
<evidence type="ECO:0000256" key="1">
    <source>
        <dbReference type="SAM" id="Phobius"/>
    </source>
</evidence>
<dbReference type="EMBL" id="JAYMYR010000010">
    <property type="protein sequence ID" value="KAK7335092.1"/>
    <property type="molecule type" value="Genomic_DNA"/>
</dbReference>
<dbReference type="Proteomes" id="UP001374584">
    <property type="component" value="Unassembled WGS sequence"/>
</dbReference>
<evidence type="ECO:0000313" key="2">
    <source>
        <dbReference type="EMBL" id="KAK7335092.1"/>
    </source>
</evidence>
<evidence type="ECO:0000313" key="3">
    <source>
        <dbReference type="Proteomes" id="UP001374584"/>
    </source>
</evidence>
<feature type="transmembrane region" description="Helical" evidence="1">
    <location>
        <begin position="12"/>
        <end position="35"/>
    </location>
</feature>
<accession>A0AAN9LIU0</accession>
<keyword evidence="1" id="KW-0812">Transmembrane</keyword>